<dbReference type="OrthoDB" id="9804559at2"/>
<dbReference type="RefSeq" id="WP_072714420.1">
    <property type="nucleotide sequence ID" value="NZ_FRAU01000001.1"/>
</dbReference>
<dbReference type="SUPFAM" id="SSF117143">
    <property type="entry name" value="Flagellar hook protein flgE"/>
    <property type="match status" value="1"/>
</dbReference>
<reference evidence="11" key="1">
    <citation type="submission" date="2016-11" db="EMBL/GenBank/DDBJ databases">
        <authorList>
            <person name="Varghese N."/>
            <person name="Submissions S."/>
        </authorList>
    </citation>
    <scope>NUCLEOTIDE SEQUENCE [LARGE SCALE GENOMIC DNA]</scope>
    <source>
        <strain evidence="11">DSM 22212</strain>
    </source>
</reference>
<dbReference type="PANTHER" id="PTHR30435:SF19">
    <property type="entry name" value="FLAGELLAR BASAL-BODY ROD PROTEIN FLGG"/>
    <property type="match status" value="1"/>
</dbReference>
<dbReference type="EMBL" id="FRAU01000001">
    <property type="protein sequence ID" value="SHK18119.1"/>
    <property type="molecule type" value="Genomic_DNA"/>
</dbReference>
<dbReference type="InterPro" id="IPR010930">
    <property type="entry name" value="Flg_bb/hook_C_dom"/>
</dbReference>
<evidence type="ECO:0000259" key="8">
    <source>
        <dbReference type="Pfam" id="PF06429"/>
    </source>
</evidence>
<dbReference type="Proteomes" id="UP000185812">
    <property type="component" value="Unassembled WGS sequence"/>
</dbReference>
<dbReference type="Pfam" id="PF00460">
    <property type="entry name" value="Flg_bb_rod"/>
    <property type="match status" value="1"/>
</dbReference>
<evidence type="ECO:0000256" key="4">
    <source>
        <dbReference type="ARBA" id="ARBA00023143"/>
    </source>
</evidence>
<dbReference type="InterPro" id="IPR001444">
    <property type="entry name" value="Flag_bb_rod_N"/>
</dbReference>
<feature type="domain" description="Flagellar basal-body/hook protein C-terminal" evidence="8">
    <location>
        <begin position="215"/>
        <end position="260"/>
    </location>
</feature>
<accession>A0A1M6QCY3</accession>
<proteinExistence type="inferred from homology"/>
<name>A0A1M6QCY3_9BACT</name>
<dbReference type="InterPro" id="IPR020013">
    <property type="entry name" value="Flagellar_FlgE/F/G"/>
</dbReference>
<keyword evidence="11" id="KW-1185">Reference proteome</keyword>
<dbReference type="NCBIfam" id="TIGR02490">
    <property type="entry name" value="flgF"/>
    <property type="match status" value="1"/>
</dbReference>
<dbReference type="InterPro" id="IPR012836">
    <property type="entry name" value="FlgF"/>
</dbReference>
<dbReference type="AlphaFoldDB" id="A0A1M6QCY3"/>
<dbReference type="Pfam" id="PF06429">
    <property type="entry name" value="Flg_bbr_C"/>
    <property type="match status" value="1"/>
</dbReference>
<gene>
    <name evidence="10" type="ORF">SAMN04488087_0570</name>
</gene>
<organism evidence="10 11">
    <name type="scientific">Rhodothermus profundi</name>
    <dbReference type="NCBI Taxonomy" id="633813"/>
    <lineage>
        <taxon>Bacteria</taxon>
        <taxon>Pseudomonadati</taxon>
        <taxon>Rhodothermota</taxon>
        <taxon>Rhodothermia</taxon>
        <taxon>Rhodothermales</taxon>
        <taxon>Rhodothermaceae</taxon>
        <taxon>Rhodothermus</taxon>
    </lineage>
</organism>
<evidence type="ECO:0000259" key="7">
    <source>
        <dbReference type="Pfam" id="PF00460"/>
    </source>
</evidence>
<dbReference type="NCBIfam" id="TIGR02488">
    <property type="entry name" value="flgG_G_neg"/>
    <property type="match status" value="1"/>
</dbReference>
<dbReference type="GO" id="GO:0009426">
    <property type="term" value="C:bacterial-type flagellum basal body, distal rod"/>
    <property type="evidence" value="ECO:0007669"/>
    <property type="project" value="UniProtKB-UniRule"/>
</dbReference>
<dbReference type="InterPro" id="IPR012834">
    <property type="entry name" value="FlgG_G_neg"/>
</dbReference>
<dbReference type="InterPro" id="IPR037925">
    <property type="entry name" value="FlgE/F/G-like"/>
</dbReference>
<feature type="domain" description="Flagellar hook protein FlgE/F/G-like D1" evidence="9">
    <location>
        <begin position="96"/>
        <end position="159"/>
    </location>
</feature>
<sequence>MLRALRTAALGMNAQQTNVDNIAHNLANANTTGFKSARVVFQDLLYQTVQTPGQEEAEGLTPPASLQLGSGVAVVATVRQFTQGSLVETGNALDLAINGDGFFQIRRPDGSIVYTRDGTFTLNADGTFVTQTGLPLEPELSVPPDTVEIHISQDGVVSVRLQGETERIEIGQLELARFPNPAGLRALGGNLYEQTEASGFPILGTPGEEGFGTVKQGFLEAANVDVVQEMVNLITAQRAYEINSKMVSTTEEMLQTASQMKR</sequence>
<feature type="domain" description="Flagellar basal body rod protein N-terminal" evidence="7">
    <location>
        <begin position="5"/>
        <end position="35"/>
    </location>
</feature>
<protein>
    <recommendedName>
        <fullName evidence="3 5">Flagellar basal-body rod protein FlgG</fullName>
    </recommendedName>
</protein>
<keyword evidence="4 6" id="KW-0975">Bacterial flagellum</keyword>
<dbReference type="PANTHER" id="PTHR30435">
    <property type="entry name" value="FLAGELLAR PROTEIN"/>
    <property type="match status" value="1"/>
</dbReference>
<evidence type="ECO:0000256" key="6">
    <source>
        <dbReference type="RuleBase" id="RU362116"/>
    </source>
</evidence>
<dbReference type="NCBIfam" id="TIGR03506">
    <property type="entry name" value="FlgEFG_subfam"/>
    <property type="match status" value="2"/>
</dbReference>
<comment type="similarity">
    <text evidence="2 6">Belongs to the flagella basal body rod proteins family.</text>
</comment>
<keyword evidence="10" id="KW-0282">Flagellum</keyword>
<dbReference type="Pfam" id="PF22692">
    <property type="entry name" value="LlgE_F_G_D1"/>
    <property type="match status" value="1"/>
</dbReference>
<evidence type="ECO:0000256" key="2">
    <source>
        <dbReference type="ARBA" id="ARBA00009677"/>
    </source>
</evidence>
<evidence type="ECO:0000313" key="11">
    <source>
        <dbReference type="Proteomes" id="UP000185812"/>
    </source>
</evidence>
<dbReference type="GO" id="GO:0071978">
    <property type="term" value="P:bacterial-type flagellum-dependent swarming motility"/>
    <property type="evidence" value="ECO:0007669"/>
    <property type="project" value="TreeGrafter"/>
</dbReference>
<dbReference type="STRING" id="633813.SAMN04488087_0570"/>
<keyword evidence="10" id="KW-0969">Cilium</keyword>
<evidence type="ECO:0000256" key="1">
    <source>
        <dbReference type="ARBA" id="ARBA00004117"/>
    </source>
</evidence>
<dbReference type="InterPro" id="IPR053967">
    <property type="entry name" value="LlgE_F_G-like_D1"/>
</dbReference>
<evidence type="ECO:0000259" key="9">
    <source>
        <dbReference type="Pfam" id="PF22692"/>
    </source>
</evidence>
<evidence type="ECO:0000256" key="3">
    <source>
        <dbReference type="ARBA" id="ARBA00017948"/>
    </source>
</evidence>
<comment type="subcellular location">
    <subcellularLocation>
        <location evidence="1 6">Bacterial flagellum basal body</location>
    </subcellularLocation>
</comment>
<keyword evidence="10" id="KW-0966">Cell projection</keyword>
<evidence type="ECO:0000256" key="5">
    <source>
        <dbReference type="NCBIfam" id="TIGR02488"/>
    </source>
</evidence>
<evidence type="ECO:0000313" key="10">
    <source>
        <dbReference type="EMBL" id="SHK18119.1"/>
    </source>
</evidence>